<dbReference type="SUPFAM" id="SSF55048">
    <property type="entry name" value="Probable ACP-binding domain of malonyl-CoA ACP transacylase"/>
    <property type="match status" value="1"/>
</dbReference>
<evidence type="ECO:0000259" key="5">
    <source>
        <dbReference type="SMART" id="SM00827"/>
    </source>
</evidence>
<dbReference type="InterPro" id="IPR016035">
    <property type="entry name" value="Acyl_Trfase/lysoPLipase"/>
</dbReference>
<dbReference type="Gene3D" id="3.40.366.10">
    <property type="entry name" value="Malonyl-Coenzyme A Acyl Carrier Protein, domain 2"/>
    <property type="match status" value="1"/>
</dbReference>
<dbReference type="InterPro" id="IPR001227">
    <property type="entry name" value="Ac_transferase_dom_sf"/>
</dbReference>
<name>A0A2Y9BN90_9MICO</name>
<comment type="catalytic activity">
    <reaction evidence="4">
        <text>holo-[ACP] + malonyl-CoA = malonyl-[ACP] + CoA</text>
        <dbReference type="Rhea" id="RHEA:41792"/>
        <dbReference type="Rhea" id="RHEA-COMP:9623"/>
        <dbReference type="Rhea" id="RHEA-COMP:9685"/>
        <dbReference type="ChEBI" id="CHEBI:57287"/>
        <dbReference type="ChEBI" id="CHEBI:57384"/>
        <dbReference type="ChEBI" id="CHEBI:64479"/>
        <dbReference type="ChEBI" id="CHEBI:78449"/>
        <dbReference type="EC" id="2.3.1.39"/>
    </reaction>
</comment>
<accession>A0A2Y9BN90</accession>
<dbReference type="GO" id="GO:0006633">
    <property type="term" value="P:fatty acid biosynthetic process"/>
    <property type="evidence" value="ECO:0007669"/>
    <property type="project" value="TreeGrafter"/>
</dbReference>
<dbReference type="AlphaFoldDB" id="A0A2Y9BN90"/>
<dbReference type="Proteomes" id="UP000250028">
    <property type="component" value="Unassembled WGS sequence"/>
</dbReference>
<keyword evidence="3" id="KW-0012">Acyltransferase</keyword>
<proteinExistence type="predicted"/>
<feature type="domain" description="Malonyl-CoA:ACP transacylase (MAT)" evidence="5">
    <location>
        <begin position="6"/>
        <end position="340"/>
    </location>
</feature>
<dbReference type="InterPro" id="IPR050858">
    <property type="entry name" value="Mal-CoA-ACP_Trans/PKS_FabD"/>
</dbReference>
<keyword evidence="7" id="KW-1185">Reference proteome</keyword>
<dbReference type="EC" id="2.3.1.39" evidence="1"/>
<dbReference type="EMBL" id="UESZ01000002">
    <property type="protein sequence ID" value="SSA59014.1"/>
    <property type="molecule type" value="Genomic_DNA"/>
</dbReference>
<dbReference type="PANTHER" id="PTHR42681:SF1">
    <property type="entry name" value="MALONYL-COA-ACYL CARRIER PROTEIN TRANSACYLASE, MITOCHONDRIAL"/>
    <property type="match status" value="1"/>
</dbReference>
<dbReference type="InterPro" id="IPR014043">
    <property type="entry name" value="Acyl_transferase_dom"/>
</dbReference>
<dbReference type="GO" id="GO:0004314">
    <property type="term" value="F:[acyl-carrier-protein] S-malonyltransferase activity"/>
    <property type="evidence" value="ECO:0007669"/>
    <property type="project" value="UniProtKB-EC"/>
</dbReference>
<evidence type="ECO:0000313" key="6">
    <source>
        <dbReference type="EMBL" id="SSA59014.1"/>
    </source>
</evidence>
<dbReference type="RefSeq" id="WP_109689332.1">
    <property type="nucleotide sequence ID" value="NZ_QGDN01000002.1"/>
</dbReference>
<dbReference type="Gene3D" id="3.30.70.250">
    <property type="entry name" value="Malonyl-CoA ACP transacylase, ACP-binding"/>
    <property type="match status" value="1"/>
</dbReference>
<evidence type="ECO:0000256" key="2">
    <source>
        <dbReference type="ARBA" id="ARBA00022679"/>
    </source>
</evidence>
<reference evidence="7" key="1">
    <citation type="submission" date="2016-10" db="EMBL/GenBank/DDBJ databases">
        <authorList>
            <person name="Varghese N."/>
            <person name="Submissions S."/>
        </authorList>
    </citation>
    <scope>NUCLEOTIDE SEQUENCE [LARGE SCALE GENOMIC DNA]</scope>
    <source>
        <strain evidence="7">DSM 22951</strain>
    </source>
</reference>
<dbReference type="GO" id="GO:0005829">
    <property type="term" value="C:cytosol"/>
    <property type="evidence" value="ECO:0007669"/>
    <property type="project" value="TreeGrafter"/>
</dbReference>
<dbReference type="Pfam" id="PF00698">
    <property type="entry name" value="Acyl_transf_1"/>
    <property type="match status" value="1"/>
</dbReference>
<dbReference type="SUPFAM" id="SSF52151">
    <property type="entry name" value="FabD/lysophospholipase-like"/>
    <property type="match status" value="1"/>
</dbReference>
<evidence type="ECO:0000313" key="7">
    <source>
        <dbReference type="Proteomes" id="UP000250028"/>
    </source>
</evidence>
<evidence type="ECO:0000256" key="1">
    <source>
        <dbReference type="ARBA" id="ARBA00013258"/>
    </source>
</evidence>
<sequence>MSYLALFSGQGSQRPGMGRELVALSTAAATTYELAGDVLGIDLLRAAENRHGELSRPEIVQPVITTFGLAAIAAVRQWTGLAHAVALGHSLGEVVALSASGAIEAADAIALARCRGEAMGRCEPGAMAVVFGLGHATVDDVCAGDAGEVAVATRNLTGQCTISGAVAAVERVCAEVARLDATTHMLPITVAAHSPLMRDAVLPLRAMVESIPVQTSTVPVISCVDGEVITDERDVRDRVVGALLEPVDWPLAVARAVAHGQRPAVELGAGSVLRDLVRALVDGVEAVSVGADGLPAVQAIVAPTRQPSGDSRQLAAAGLRLVASTPSTVEMTAAQLERGKHCLSALRNLLTAGPQDGTARAASADEAVELTVEVMSFKGYAAEVTRKRLSASVGGRA</sequence>
<keyword evidence="2 6" id="KW-0808">Transferase</keyword>
<dbReference type="PANTHER" id="PTHR42681">
    <property type="entry name" value="MALONYL-COA-ACYL CARRIER PROTEIN TRANSACYLASE, MITOCHONDRIAL"/>
    <property type="match status" value="1"/>
</dbReference>
<protein>
    <recommendedName>
        <fullName evidence="1">[acyl-carrier-protein] S-malonyltransferase</fullName>
        <ecNumber evidence="1">2.3.1.39</ecNumber>
    </recommendedName>
</protein>
<evidence type="ECO:0000256" key="3">
    <source>
        <dbReference type="ARBA" id="ARBA00023315"/>
    </source>
</evidence>
<gene>
    <name evidence="6" type="ORF">SAMN04489750_3819</name>
</gene>
<dbReference type="SMART" id="SM00827">
    <property type="entry name" value="PKS_AT"/>
    <property type="match status" value="1"/>
</dbReference>
<evidence type="ECO:0000256" key="4">
    <source>
        <dbReference type="ARBA" id="ARBA00048462"/>
    </source>
</evidence>
<organism evidence="6 7">
    <name type="scientific">Branchiibius hedensis</name>
    <dbReference type="NCBI Taxonomy" id="672460"/>
    <lineage>
        <taxon>Bacteria</taxon>
        <taxon>Bacillati</taxon>
        <taxon>Actinomycetota</taxon>
        <taxon>Actinomycetes</taxon>
        <taxon>Micrococcales</taxon>
        <taxon>Dermacoccaceae</taxon>
        <taxon>Branchiibius</taxon>
    </lineage>
</organism>
<dbReference type="InterPro" id="IPR016036">
    <property type="entry name" value="Malonyl_transacylase_ACP-bd"/>
</dbReference>